<keyword evidence="7 9" id="KW-1133">Transmembrane helix</keyword>
<dbReference type="Pfam" id="PF00528">
    <property type="entry name" value="BPD_transp_1"/>
    <property type="match status" value="1"/>
</dbReference>
<dbReference type="InterPro" id="IPR000515">
    <property type="entry name" value="MetI-like"/>
</dbReference>
<dbReference type="AlphaFoldDB" id="A0A6J6IAN7"/>
<evidence type="ECO:0000256" key="3">
    <source>
        <dbReference type="ARBA" id="ARBA00022448"/>
    </source>
</evidence>
<dbReference type="InterPro" id="IPR035906">
    <property type="entry name" value="MetI-like_sf"/>
</dbReference>
<evidence type="ECO:0000313" key="11">
    <source>
        <dbReference type="EMBL" id="CAB4594393.1"/>
    </source>
</evidence>
<dbReference type="PANTHER" id="PTHR42922">
    <property type="entry name" value="PHOSPHATE TRANSPORT SYSTEM PERMEASE PROTEIN PSTA"/>
    <property type="match status" value="1"/>
</dbReference>
<feature type="transmembrane region" description="Helical" evidence="9">
    <location>
        <begin position="120"/>
        <end position="144"/>
    </location>
</feature>
<feature type="domain" description="ABC transmembrane type-1" evidence="10">
    <location>
        <begin position="83"/>
        <end position="286"/>
    </location>
</feature>
<protein>
    <submittedName>
        <fullName evidence="12">Unannotated protein</fullName>
    </submittedName>
</protein>
<evidence type="ECO:0000256" key="2">
    <source>
        <dbReference type="ARBA" id="ARBA00007069"/>
    </source>
</evidence>
<gene>
    <name evidence="11" type="ORF">UFOPK1827_00145</name>
    <name evidence="12" type="ORF">UFOPK2000_00147</name>
</gene>
<evidence type="ECO:0000313" key="12">
    <source>
        <dbReference type="EMBL" id="CAB4622526.1"/>
    </source>
</evidence>
<dbReference type="Gene3D" id="1.10.3720.10">
    <property type="entry name" value="MetI-like"/>
    <property type="match status" value="1"/>
</dbReference>
<accession>A0A6J6IAN7</accession>
<dbReference type="PANTHER" id="PTHR42922:SF1">
    <property type="entry name" value="PHOSPHATE TRANSPORT SYSTEM PERMEASE PROTEIN PSTA"/>
    <property type="match status" value="1"/>
</dbReference>
<dbReference type="PROSITE" id="PS50928">
    <property type="entry name" value="ABC_TM1"/>
    <property type="match status" value="1"/>
</dbReference>
<comment type="similarity">
    <text evidence="2">Belongs to the binding-protein-dependent transport system permease family. CysTW subfamily.</text>
</comment>
<feature type="transmembrane region" description="Helical" evidence="9">
    <location>
        <begin position="150"/>
        <end position="168"/>
    </location>
</feature>
<reference evidence="12" key="1">
    <citation type="submission" date="2020-05" db="EMBL/GenBank/DDBJ databases">
        <authorList>
            <person name="Chiriac C."/>
            <person name="Salcher M."/>
            <person name="Ghai R."/>
            <person name="Kavagutti S V."/>
        </authorList>
    </citation>
    <scope>NUCLEOTIDE SEQUENCE</scope>
</reference>
<dbReference type="EMBL" id="CAEZVK010000006">
    <property type="protein sequence ID" value="CAB4622526.1"/>
    <property type="molecule type" value="Genomic_DNA"/>
</dbReference>
<dbReference type="GO" id="GO:0035435">
    <property type="term" value="P:phosphate ion transmembrane transport"/>
    <property type="evidence" value="ECO:0007669"/>
    <property type="project" value="InterPro"/>
</dbReference>
<feature type="transmembrane region" description="Helical" evidence="9">
    <location>
        <begin position="197"/>
        <end position="218"/>
    </location>
</feature>
<evidence type="ECO:0000256" key="1">
    <source>
        <dbReference type="ARBA" id="ARBA00004651"/>
    </source>
</evidence>
<feature type="transmembrane region" description="Helical" evidence="9">
    <location>
        <begin position="268"/>
        <end position="289"/>
    </location>
</feature>
<dbReference type="InterPro" id="IPR005672">
    <property type="entry name" value="Phosphate_PstA"/>
</dbReference>
<keyword evidence="3" id="KW-0813">Transport</keyword>
<proteinExistence type="inferred from homology"/>
<evidence type="ECO:0000256" key="4">
    <source>
        <dbReference type="ARBA" id="ARBA00022475"/>
    </source>
</evidence>
<dbReference type="CDD" id="cd06261">
    <property type="entry name" value="TM_PBP2"/>
    <property type="match status" value="1"/>
</dbReference>
<evidence type="ECO:0000259" key="10">
    <source>
        <dbReference type="PROSITE" id="PS50928"/>
    </source>
</evidence>
<feature type="transmembrane region" description="Helical" evidence="9">
    <location>
        <begin position="82"/>
        <end position="108"/>
    </location>
</feature>
<keyword evidence="6 9" id="KW-0812">Transmembrane</keyword>
<evidence type="ECO:0000256" key="5">
    <source>
        <dbReference type="ARBA" id="ARBA00022592"/>
    </source>
</evidence>
<organism evidence="12">
    <name type="scientific">freshwater metagenome</name>
    <dbReference type="NCBI Taxonomy" id="449393"/>
    <lineage>
        <taxon>unclassified sequences</taxon>
        <taxon>metagenomes</taxon>
        <taxon>ecological metagenomes</taxon>
    </lineage>
</organism>
<dbReference type="SUPFAM" id="SSF161098">
    <property type="entry name" value="MetI-like"/>
    <property type="match status" value="1"/>
</dbReference>
<dbReference type="GO" id="GO:0005315">
    <property type="term" value="F:phosphate transmembrane transporter activity"/>
    <property type="evidence" value="ECO:0007669"/>
    <property type="project" value="InterPro"/>
</dbReference>
<keyword evidence="8 9" id="KW-0472">Membrane</keyword>
<evidence type="ECO:0000256" key="7">
    <source>
        <dbReference type="ARBA" id="ARBA00022989"/>
    </source>
</evidence>
<evidence type="ECO:0000256" key="8">
    <source>
        <dbReference type="ARBA" id="ARBA00023136"/>
    </source>
</evidence>
<name>A0A6J6IAN7_9ZZZZ</name>
<keyword evidence="4" id="KW-1003">Cell membrane</keyword>
<dbReference type="GO" id="GO:0005886">
    <property type="term" value="C:plasma membrane"/>
    <property type="evidence" value="ECO:0007669"/>
    <property type="project" value="UniProtKB-SubCell"/>
</dbReference>
<sequence>MTDLMSPDVENLLFDATTSRSRRIKNRLASIWMLGALLVAVIPLALVIGYVLLKGIGQISVAWFTDDLPTITRKAGGGMGPAIVGTLLITFVAALMAIPLGILGAIYLHEYGGKGRTARLIRFMADVMTGVPSIVMGLFVYTVWTLTFGLNGFGGSLALGCLMLPIIIRTTEEMLRLVPDELRQASYALGNRKWRTILTVVLPASFGGITSGVMIAIARAAGETAPLVFTIGAARNLNLNIFEGPMTALSVQIFGNAQTPFEAAQARAWGAALTLVAIVFAMTILARVVSSRVARRHAA</sequence>
<dbReference type="NCBIfam" id="TIGR00974">
    <property type="entry name" value="3a0107s02c"/>
    <property type="match status" value="1"/>
</dbReference>
<evidence type="ECO:0000256" key="6">
    <source>
        <dbReference type="ARBA" id="ARBA00022692"/>
    </source>
</evidence>
<comment type="subcellular location">
    <subcellularLocation>
        <location evidence="1">Cell membrane</location>
        <topology evidence="1">Multi-pass membrane protein</topology>
    </subcellularLocation>
</comment>
<evidence type="ECO:0000256" key="9">
    <source>
        <dbReference type="SAM" id="Phobius"/>
    </source>
</evidence>
<feature type="transmembrane region" description="Helical" evidence="9">
    <location>
        <begin position="29"/>
        <end position="53"/>
    </location>
</feature>
<keyword evidence="5" id="KW-0592">Phosphate transport</keyword>
<dbReference type="InterPro" id="IPR051408">
    <property type="entry name" value="Phosphate_transprt_permease"/>
</dbReference>
<dbReference type="EMBL" id="CAEZUO010000003">
    <property type="protein sequence ID" value="CAB4594393.1"/>
    <property type="molecule type" value="Genomic_DNA"/>
</dbReference>